<accession>A0A4R4KIE9</accession>
<keyword evidence="3" id="KW-1185">Reference proteome</keyword>
<dbReference type="OrthoDB" id="9796786at2"/>
<dbReference type="GO" id="GO:0001046">
    <property type="term" value="F:core promoter sequence-specific DNA binding"/>
    <property type="evidence" value="ECO:0007669"/>
    <property type="project" value="TreeGrafter"/>
</dbReference>
<sequence>MITVEAIKNEEQYIRAMKRMQDIFLAAPNTPEGEELEVLVTLIGKYESEHYPVELPDPIEAIKERMEDLSLKDKDLVPFIGNKTSVSQILNRKRALTIEMIRALSTNLGLSVELLIQPYELNGKQTHQPA</sequence>
<organism evidence="2 3">
    <name type="scientific">Arundinibacter roseus</name>
    <dbReference type="NCBI Taxonomy" id="2070510"/>
    <lineage>
        <taxon>Bacteria</taxon>
        <taxon>Pseudomonadati</taxon>
        <taxon>Bacteroidota</taxon>
        <taxon>Cytophagia</taxon>
        <taxon>Cytophagales</taxon>
        <taxon>Spirosomataceae</taxon>
        <taxon>Arundinibacter</taxon>
    </lineage>
</organism>
<dbReference type="InterPro" id="IPR010982">
    <property type="entry name" value="Lambda_DNA-bd_dom_sf"/>
</dbReference>
<dbReference type="GO" id="GO:0006355">
    <property type="term" value="P:regulation of DNA-templated transcription"/>
    <property type="evidence" value="ECO:0007669"/>
    <property type="project" value="InterPro"/>
</dbReference>
<dbReference type="RefSeq" id="WP_132114436.1">
    <property type="nucleotide sequence ID" value="NZ_SMJU01000002.1"/>
</dbReference>
<dbReference type="PANTHER" id="PTHR40455">
    <property type="entry name" value="ANTITOXIN HIGA"/>
    <property type="match status" value="1"/>
</dbReference>
<feature type="domain" description="HTH cro/C1-type" evidence="1">
    <location>
        <begin position="83"/>
        <end position="115"/>
    </location>
</feature>
<dbReference type="InterPro" id="IPR039060">
    <property type="entry name" value="Antitox_HigA"/>
</dbReference>
<name>A0A4R4KIE9_9BACT</name>
<dbReference type="EMBL" id="SMJU01000002">
    <property type="protein sequence ID" value="TDB67947.1"/>
    <property type="molecule type" value="Genomic_DNA"/>
</dbReference>
<evidence type="ECO:0000313" key="3">
    <source>
        <dbReference type="Proteomes" id="UP000295706"/>
    </source>
</evidence>
<proteinExistence type="predicted"/>
<gene>
    <name evidence="2" type="ORF">EZE20_03190</name>
</gene>
<dbReference type="PROSITE" id="PS50943">
    <property type="entry name" value="HTH_CROC1"/>
    <property type="match status" value="1"/>
</dbReference>
<dbReference type="Gene3D" id="1.10.260.40">
    <property type="entry name" value="lambda repressor-like DNA-binding domains"/>
    <property type="match status" value="1"/>
</dbReference>
<evidence type="ECO:0000259" key="1">
    <source>
        <dbReference type="PROSITE" id="PS50943"/>
    </source>
</evidence>
<reference evidence="2 3" key="1">
    <citation type="submission" date="2019-02" db="EMBL/GenBank/DDBJ databases">
        <title>Arundinibacter roseus gen. nov., sp. nov., a new member of the family Cytophagaceae.</title>
        <authorList>
            <person name="Szuroczki S."/>
            <person name="Khayer B."/>
            <person name="Sproer C."/>
            <person name="Toumi M."/>
            <person name="Szabo A."/>
            <person name="Felfoldi T."/>
            <person name="Schumann P."/>
            <person name="Toth E."/>
        </authorList>
    </citation>
    <scope>NUCLEOTIDE SEQUENCE [LARGE SCALE GENOMIC DNA]</scope>
    <source>
        <strain evidence="2 3">DMA-k-7a</strain>
    </source>
</reference>
<dbReference type="InterPro" id="IPR001387">
    <property type="entry name" value="Cro/C1-type_HTH"/>
</dbReference>
<comment type="caution">
    <text evidence="2">The sequence shown here is derived from an EMBL/GenBank/DDBJ whole genome shotgun (WGS) entry which is preliminary data.</text>
</comment>
<protein>
    <submittedName>
        <fullName evidence="2">Transcriptional regulator</fullName>
    </submittedName>
</protein>
<evidence type="ECO:0000313" key="2">
    <source>
        <dbReference type="EMBL" id="TDB67947.1"/>
    </source>
</evidence>
<dbReference type="AlphaFoldDB" id="A0A4R4KIE9"/>
<dbReference type="SUPFAM" id="SSF47413">
    <property type="entry name" value="lambda repressor-like DNA-binding domains"/>
    <property type="match status" value="1"/>
</dbReference>
<dbReference type="PANTHER" id="PTHR40455:SF1">
    <property type="entry name" value="ANTITOXIN HIGA"/>
    <property type="match status" value="1"/>
</dbReference>
<dbReference type="Proteomes" id="UP000295706">
    <property type="component" value="Unassembled WGS sequence"/>
</dbReference>